<dbReference type="InterPro" id="IPR000086">
    <property type="entry name" value="NUDIX_hydrolase_dom"/>
</dbReference>
<dbReference type="PANTHER" id="PTHR43046:SF2">
    <property type="entry name" value="8-OXO-DGTP DIPHOSPHATASE-RELATED"/>
    <property type="match status" value="1"/>
</dbReference>
<dbReference type="Gene3D" id="3.90.79.10">
    <property type="entry name" value="Nucleoside Triphosphate Pyrophosphohydrolase"/>
    <property type="match status" value="1"/>
</dbReference>
<evidence type="ECO:0000313" key="6">
    <source>
        <dbReference type="Proteomes" id="UP000220922"/>
    </source>
</evidence>
<feature type="domain" description="Nudix hydrolase" evidence="4">
    <location>
        <begin position="31"/>
        <end position="157"/>
    </location>
</feature>
<dbReference type="RefSeq" id="WP_097651086.1">
    <property type="nucleotide sequence ID" value="NZ_LYXE01000046.1"/>
</dbReference>
<dbReference type="EMBL" id="LYXE01000046">
    <property type="protein sequence ID" value="PDW00321.1"/>
    <property type="molecule type" value="Genomic_DNA"/>
</dbReference>
<keyword evidence="2 3" id="KW-0378">Hydrolase</keyword>
<dbReference type="OrthoDB" id="9787880at2"/>
<comment type="similarity">
    <text evidence="3">Belongs to the Nudix hydrolase family.</text>
</comment>
<evidence type="ECO:0000313" key="5">
    <source>
        <dbReference type="EMBL" id="PDW00321.1"/>
    </source>
</evidence>
<gene>
    <name evidence="5" type="ORF">A9Q02_10000</name>
</gene>
<dbReference type="InterPro" id="IPR020476">
    <property type="entry name" value="Nudix_hydrolase"/>
</dbReference>
<dbReference type="GO" id="GO:0016787">
    <property type="term" value="F:hydrolase activity"/>
    <property type="evidence" value="ECO:0007669"/>
    <property type="project" value="UniProtKB-KW"/>
</dbReference>
<proteinExistence type="inferred from homology"/>
<dbReference type="PANTHER" id="PTHR43046">
    <property type="entry name" value="GDP-MANNOSE MANNOSYL HYDROLASE"/>
    <property type="match status" value="1"/>
</dbReference>
<name>A0A2H3L5T0_9CHLR</name>
<accession>A0A2H3L5T0</accession>
<sequence>MHPTLGGLREAALTLTYNLFLVARTASRVVTRPTQIGVRVLVPQGDRVLLVRHRGGRWPWALPGGGADAGESLEHTARRELREEAGCHGEVAYLHGLFHNFSEGMNNLIAVFVCHTNEVPHPPAGDLEIVEARFFLYRDLPTNLDPGSRERIAEYRRGERGMYRDW</sequence>
<dbReference type="PROSITE" id="PS51462">
    <property type="entry name" value="NUDIX"/>
    <property type="match status" value="1"/>
</dbReference>
<evidence type="ECO:0000256" key="2">
    <source>
        <dbReference type="ARBA" id="ARBA00022801"/>
    </source>
</evidence>
<evidence type="ECO:0000259" key="4">
    <source>
        <dbReference type="PROSITE" id="PS51462"/>
    </source>
</evidence>
<dbReference type="InterPro" id="IPR015797">
    <property type="entry name" value="NUDIX_hydrolase-like_dom_sf"/>
</dbReference>
<dbReference type="Proteomes" id="UP000220922">
    <property type="component" value="Unassembled WGS sequence"/>
</dbReference>
<dbReference type="InterPro" id="IPR020084">
    <property type="entry name" value="NUDIX_hydrolase_CS"/>
</dbReference>
<evidence type="ECO:0000256" key="1">
    <source>
        <dbReference type="ARBA" id="ARBA00001946"/>
    </source>
</evidence>
<dbReference type="PROSITE" id="PS00893">
    <property type="entry name" value="NUDIX_BOX"/>
    <property type="match status" value="1"/>
</dbReference>
<keyword evidence="6" id="KW-1185">Reference proteome</keyword>
<reference evidence="5 6" key="1">
    <citation type="submission" date="2016-05" db="EMBL/GenBank/DDBJ databases">
        <authorList>
            <person name="Lavstsen T."/>
            <person name="Jespersen J.S."/>
        </authorList>
    </citation>
    <scope>NUCLEOTIDE SEQUENCE [LARGE SCALE GENOMIC DNA]</scope>
    <source>
        <strain evidence="5 6">B7-9</strain>
    </source>
</reference>
<comment type="caution">
    <text evidence="5">The sequence shown here is derived from an EMBL/GenBank/DDBJ whole genome shotgun (WGS) entry which is preliminary data.</text>
</comment>
<dbReference type="SUPFAM" id="SSF55811">
    <property type="entry name" value="Nudix"/>
    <property type="match status" value="1"/>
</dbReference>
<organism evidence="5 6">
    <name type="scientific">Candidatus Chloroploca asiatica</name>
    <dbReference type="NCBI Taxonomy" id="1506545"/>
    <lineage>
        <taxon>Bacteria</taxon>
        <taxon>Bacillati</taxon>
        <taxon>Chloroflexota</taxon>
        <taxon>Chloroflexia</taxon>
        <taxon>Chloroflexales</taxon>
        <taxon>Chloroflexineae</taxon>
        <taxon>Oscillochloridaceae</taxon>
        <taxon>Candidatus Chloroploca</taxon>
    </lineage>
</organism>
<evidence type="ECO:0000256" key="3">
    <source>
        <dbReference type="RuleBase" id="RU003476"/>
    </source>
</evidence>
<comment type="cofactor">
    <cofactor evidence="1">
        <name>Mg(2+)</name>
        <dbReference type="ChEBI" id="CHEBI:18420"/>
    </cofactor>
</comment>
<dbReference type="PRINTS" id="PR00502">
    <property type="entry name" value="NUDIXFAMILY"/>
</dbReference>
<dbReference type="AlphaFoldDB" id="A0A2H3L5T0"/>
<protein>
    <recommendedName>
        <fullName evidence="4">Nudix hydrolase domain-containing protein</fullName>
    </recommendedName>
</protein>
<dbReference type="Pfam" id="PF00293">
    <property type="entry name" value="NUDIX"/>
    <property type="match status" value="1"/>
</dbReference>